<dbReference type="InterPro" id="IPR035986">
    <property type="entry name" value="PKD_dom_sf"/>
</dbReference>
<dbReference type="STRING" id="1333662.LPB303_07125"/>
<dbReference type="InterPro" id="IPR013320">
    <property type="entry name" value="ConA-like_dom_sf"/>
</dbReference>
<accession>A0A176TD95</accession>
<dbReference type="EMBL" id="LVWE01000028">
    <property type="protein sequence ID" value="OAD45513.1"/>
    <property type="molecule type" value="Genomic_DNA"/>
</dbReference>
<dbReference type="NCBIfam" id="TIGR04183">
    <property type="entry name" value="Por_Secre_tail"/>
    <property type="match status" value="1"/>
</dbReference>
<evidence type="ECO:0000256" key="1">
    <source>
        <dbReference type="ARBA" id="ARBA00022729"/>
    </source>
</evidence>
<evidence type="ECO:0000256" key="2">
    <source>
        <dbReference type="SAM" id="SignalP"/>
    </source>
</evidence>
<dbReference type="OrthoDB" id="9757947at2"/>
<dbReference type="SUPFAM" id="SSF49899">
    <property type="entry name" value="Concanavalin A-like lectins/glucanases"/>
    <property type="match status" value="1"/>
</dbReference>
<feature type="signal peptide" evidence="2">
    <location>
        <begin position="1"/>
        <end position="18"/>
    </location>
</feature>
<proteinExistence type="predicted"/>
<organism evidence="4 5">
    <name type="scientific">Polaribacter atrinae</name>
    <dbReference type="NCBI Taxonomy" id="1333662"/>
    <lineage>
        <taxon>Bacteria</taxon>
        <taxon>Pseudomonadati</taxon>
        <taxon>Bacteroidota</taxon>
        <taxon>Flavobacteriia</taxon>
        <taxon>Flavobacteriales</taxon>
        <taxon>Flavobacteriaceae</taxon>
    </lineage>
</organism>
<protein>
    <recommendedName>
        <fullName evidence="3">PKD domain-containing protein</fullName>
    </recommendedName>
</protein>
<keyword evidence="5" id="KW-1185">Reference proteome</keyword>
<sequence length="1354" mass="148880">MKKIILFLIVLVSPFVFSQEKKKNDHEYEMKHKAKPWFAEMKDGSNYHQVKANFDTYFGNRVWDKSKPRSIGQQWLKQKLFYLDKDGFVQAEPYAKEMSQLNSPLNTFQNETTRVLGSWNLIGPVNSSETGYSGSGSHGGYVFLNRIDPTNSAKRFVSFVTGGLWVTENSGESWTIVDTNLPDDKYQDLDVAISNPDIVYAISDQQVIKSTDGGLNWASTTLIKSNYSGEAYDIAVSTSNPDIVIARWGKNIYRTTDGGVTWVSVLTGLAEHQTWDSSVHSEMVDWSTTNSDVVYSVSTSHNNRVLVHRSDDAGATFSLMKVLSLEASANGSIVGWAKLMLPSSNSNSIYVAVGSGDNPYAHRSAHLYKLNAVTGAIELTKTNMITGVGDPRKHDSYLHHGDIAMDRSNENKIVYGSYAGTKVFVSNDNGGSFTLSQATTHSDIRSVDVVDGLLLVGSDGETVDSTDDAQTLKTITNSISNHELWGFGSAFKSNLVASGNNHGPVMVKESANGFDWYNGPGADQGNTDVNPLDTRYIYSQGYSNYRFFRPGVHQITNQANSLDLGGIYSYFNSIEFHPNNYYTIITHHAGQYPTNNPNLTTWKNSLIKTEDNGNTLSIVKTFNEQVFREKISMKNPNHMYVVTGLTNNKVWHTADAGVTWTNITPKSSTTLGQKNISDIAVSDENPNEVWVTYSGVQSACKIIKSSDYGATWTNLTQANLTSFPMTKIVFQRGSDGGVYVGNKSGVYYRNNSMPNWIPLGTGLPMVDVRFMFINYNENKLKIGTSRGAFSHELYEISPPNALISSNTAQITCAAIENVQFKDYSVVRNASATWQWSFPGGTPAKSNEENPEVSYVNAASGLYDVTLTVTDAYGTSTQTLTNFIEVANECGSPEPEPTPGNVASFSGPSNKDYISIGDLGLNNNSFTFSTWIKPDGIQVDYSGIFSVQDSGNDFILNFVGGNNTLGYHPNWSWTSSGLQVPPNEWSHVALVSDGSVVKIYLNGVESIHNAAIGSKAINVIDLGRYGRNQAADVRYTKLEMDEVSIWNRPLSKDEIRASRHLTKKTTDPIFNGLVAYYQFNETQGNISLNKVNNPSSSFGTYKGISGSNHIPSTAPVFSGKSQKMTINSAGIKDFDTAGVAMNFDTGTYPDGDVWVSTSTINPDVLPDGFTNFNSYTIVNNYGTNTTFTPLQSISFTGNSNFTNTTASLYNLYSRPTNAFGNTWGSKIDTADTIVDASGASTVVTFSDGLAIDTFGQFVLSNKDTSLSTEDIVLNDDKNIPIMYPNPIDKKDTFHVTLPQNWEKASIIIYNIFGQKVAKSSLKIDDNKLRLNLTSGVYTVKVFNQTKNYTKKIIMN</sequence>
<keyword evidence="1 2" id="KW-0732">Signal</keyword>
<dbReference type="GO" id="GO:0004553">
    <property type="term" value="F:hydrolase activity, hydrolyzing O-glycosyl compounds"/>
    <property type="evidence" value="ECO:0007669"/>
    <property type="project" value="UniProtKB-ARBA"/>
</dbReference>
<dbReference type="GO" id="GO:0005975">
    <property type="term" value="P:carbohydrate metabolic process"/>
    <property type="evidence" value="ECO:0007669"/>
    <property type="project" value="UniProtKB-ARBA"/>
</dbReference>
<dbReference type="Pfam" id="PF18962">
    <property type="entry name" value="Por_Secre_tail"/>
    <property type="match status" value="1"/>
</dbReference>
<dbReference type="RefSeq" id="WP_068449243.1">
    <property type="nucleotide sequence ID" value="NZ_CP150660.1"/>
</dbReference>
<dbReference type="Gene3D" id="2.60.120.200">
    <property type="match status" value="1"/>
</dbReference>
<feature type="domain" description="PKD" evidence="3">
    <location>
        <begin position="816"/>
        <end position="885"/>
    </location>
</feature>
<dbReference type="Gene3D" id="2.130.10.10">
    <property type="entry name" value="YVTN repeat-like/Quinoprotein amine dehydrogenase"/>
    <property type="match status" value="3"/>
</dbReference>
<evidence type="ECO:0000313" key="4">
    <source>
        <dbReference type="EMBL" id="OAD45513.1"/>
    </source>
</evidence>
<dbReference type="Pfam" id="PF00801">
    <property type="entry name" value="PKD"/>
    <property type="match status" value="1"/>
</dbReference>
<comment type="caution">
    <text evidence="4">The sequence shown here is derived from an EMBL/GenBank/DDBJ whole genome shotgun (WGS) entry which is preliminary data.</text>
</comment>
<dbReference type="SUPFAM" id="SSF110296">
    <property type="entry name" value="Oligoxyloglucan reducing end-specific cellobiohydrolase"/>
    <property type="match status" value="1"/>
</dbReference>
<evidence type="ECO:0000313" key="5">
    <source>
        <dbReference type="Proteomes" id="UP000076923"/>
    </source>
</evidence>
<dbReference type="InterPro" id="IPR013783">
    <property type="entry name" value="Ig-like_fold"/>
</dbReference>
<evidence type="ECO:0000259" key="3">
    <source>
        <dbReference type="PROSITE" id="PS50093"/>
    </source>
</evidence>
<dbReference type="Pfam" id="PF13385">
    <property type="entry name" value="Laminin_G_3"/>
    <property type="match status" value="1"/>
</dbReference>
<dbReference type="PROSITE" id="PS50093">
    <property type="entry name" value="PKD"/>
    <property type="match status" value="1"/>
</dbReference>
<dbReference type="Gene3D" id="2.60.40.10">
    <property type="entry name" value="Immunoglobulins"/>
    <property type="match status" value="1"/>
</dbReference>
<feature type="chain" id="PRO_5008049846" description="PKD domain-containing protein" evidence="2">
    <location>
        <begin position="19"/>
        <end position="1354"/>
    </location>
</feature>
<dbReference type="InterPro" id="IPR015943">
    <property type="entry name" value="WD40/YVTN_repeat-like_dom_sf"/>
</dbReference>
<dbReference type="Proteomes" id="UP000076923">
    <property type="component" value="Unassembled WGS sequence"/>
</dbReference>
<dbReference type="SUPFAM" id="SSF49299">
    <property type="entry name" value="PKD domain"/>
    <property type="match status" value="1"/>
</dbReference>
<dbReference type="CDD" id="cd00146">
    <property type="entry name" value="PKD"/>
    <property type="match status" value="1"/>
</dbReference>
<dbReference type="InterPro" id="IPR036278">
    <property type="entry name" value="Sialidase_sf"/>
</dbReference>
<name>A0A176TD95_9FLAO</name>
<reference evidence="4 5" key="1">
    <citation type="submission" date="2016-02" db="EMBL/GenBank/DDBJ databases">
        <title>Draft genome sequence of Polaribacter atrinae KACC17473.</title>
        <authorList>
            <person name="Shin S.-K."/>
            <person name="Yi H."/>
        </authorList>
    </citation>
    <scope>NUCLEOTIDE SEQUENCE [LARGE SCALE GENOMIC DNA]</scope>
    <source>
        <strain evidence="4 5">KACC 17473</strain>
    </source>
</reference>
<gene>
    <name evidence="4" type="ORF">LPB303_07125</name>
</gene>
<dbReference type="InterPro" id="IPR026444">
    <property type="entry name" value="Secre_tail"/>
</dbReference>
<dbReference type="InterPro" id="IPR000601">
    <property type="entry name" value="PKD_dom"/>
</dbReference>
<dbReference type="SMART" id="SM00089">
    <property type="entry name" value="PKD"/>
    <property type="match status" value="1"/>
</dbReference>
<dbReference type="InterPro" id="IPR022409">
    <property type="entry name" value="PKD/Chitinase_dom"/>
</dbReference>
<dbReference type="SUPFAM" id="SSF50939">
    <property type="entry name" value="Sialidases"/>
    <property type="match status" value="1"/>
</dbReference>